<comment type="caution">
    <text evidence="2">The sequence shown here is derived from an EMBL/GenBank/DDBJ whole genome shotgun (WGS) entry which is preliminary data.</text>
</comment>
<dbReference type="EMBL" id="AJWJ01000296">
    <property type="protein sequence ID" value="KAF2072254.1"/>
    <property type="molecule type" value="Genomic_DNA"/>
</dbReference>
<protein>
    <recommendedName>
        <fullName evidence="4">Transmembrane protein</fullName>
    </recommendedName>
</protein>
<reference evidence="2" key="1">
    <citation type="submission" date="2020-01" db="EMBL/GenBank/DDBJ databases">
        <title>Development of genomics and gene disruption for Polysphondylium violaceum indicates a role for the polyketide synthase stlB in stalk morphogenesis.</title>
        <authorList>
            <person name="Narita B."/>
            <person name="Kawabe Y."/>
            <person name="Kin K."/>
            <person name="Saito T."/>
            <person name="Gibbs R."/>
            <person name="Kuspa A."/>
            <person name="Muzny D."/>
            <person name="Queller D."/>
            <person name="Richards S."/>
            <person name="Strassman J."/>
            <person name="Sucgang R."/>
            <person name="Worley K."/>
            <person name="Schaap P."/>
        </authorList>
    </citation>
    <scope>NUCLEOTIDE SEQUENCE</scope>
    <source>
        <strain evidence="2">QSvi11</strain>
    </source>
</reference>
<feature type="transmembrane region" description="Helical" evidence="1">
    <location>
        <begin position="160"/>
        <end position="185"/>
    </location>
</feature>
<evidence type="ECO:0000256" key="1">
    <source>
        <dbReference type="SAM" id="Phobius"/>
    </source>
</evidence>
<keyword evidence="3" id="KW-1185">Reference proteome</keyword>
<keyword evidence="1" id="KW-0812">Transmembrane</keyword>
<keyword evidence="1" id="KW-1133">Transmembrane helix</keyword>
<sequence>MNTTFSRNLVKLVPKNTRLTSNNALAKPLFVKSSAPFGNVTLSTSIFKTPLTVTKPFVGGGGLSNPSNNLCTKPLLTTSLNIHLISNKQQHQQQHQQKNNEINSTKHKSEIGFGSATIGILLLVCLDGFFQGDEIQLFPKLQKAMQDMYSEVEQIIKNPFMYFLGNIIWLCFGCITLLPFCFRIVKYISMLIKK</sequence>
<keyword evidence="1" id="KW-0472">Membrane</keyword>
<proteinExistence type="predicted"/>
<dbReference type="AlphaFoldDB" id="A0A8J4V5Y8"/>
<accession>A0A8J4V5Y8</accession>
<feature type="transmembrane region" description="Helical" evidence="1">
    <location>
        <begin position="111"/>
        <end position="130"/>
    </location>
</feature>
<evidence type="ECO:0000313" key="3">
    <source>
        <dbReference type="Proteomes" id="UP000695562"/>
    </source>
</evidence>
<evidence type="ECO:0000313" key="2">
    <source>
        <dbReference type="EMBL" id="KAF2072254.1"/>
    </source>
</evidence>
<gene>
    <name evidence="2" type="ORF">CYY_006430</name>
</gene>
<name>A0A8J4V5Y8_9MYCE</name>
<evidence type="ECO:0008006" key="4">
    <source>
        <dbReference type="Google" id="ProtNLM"/>
    </source>
</evidence>
<organism evidence="2 3">
    <name type="scientific">Polysphondylium violaceum</name>
    <dbReference type="NCBI Taxonomy" id="133409"/>
    <lineage>
        <taxon>Eukaryota</taxon>
        <taxon>Amoebozoa</taxon>
        <taxon>Evosea</taxon>
        <taxon>Eumycetozoa</taxon>
        <taxon>Dictyostelia</taxon>
        <taxon>Dictyosteliales</taxon>
        <taxon>Dictyosteliaceae</taxon>
        <taxon>Polysphondylium</taxon>
    </lineage>
</organism>
<dbReference type="Proteomes" id="UP000695562">
    <property type="component" value="Unassembled WGS sequence"/>
</dbReference>